<feature type="region of interest" description="Disordered" evidence="1">
    <location>
        <begin position="34"/>
        <end position="56"/>
    </location>
</feature>
<feature type="region of interest" description="Disordered" evidence="1">
    <location>
        <begin position="203"/>
        <end position="238"/>
    </location>
</feature>
<evidence type="ECO:0000256" key="1">
    <source>
        <dbReference type="SAM" id="MobiDB-lite"/>
    </source>
</evidence>
<name>A0A412KQW5_9FIRM</name>
<gene>
    <name evidence="5" type="ORF">DWX78_05340</name>
</gene>
<feature type="compositionally biased region" description="Acidic residues" evidence="1">
    <location>
        <begin position="210"/>
        <end position="229"/>
    </location>
</feature>
<dbReference type="InterPro" id="IPR025376">
    <property type="entry name" value="CD1107-like_dom"/>
</dbReference>
<feature type="chain" id="PRO_5019163122" evidence="3">
    <location>
        <begin position="30"/>
        <end position="238"/>
    </location>
</feature>
<dbReference type="Pfam" id="PF14283">
    <property type="entry name" value="CD1107-like"/>
    <property type="match status" value="1"/>
</dbReference>
<keyword evidence="2" id="KW-0812">Transmembrane</keyword>
<proteinExistence type="predicted"/>
<evidence type="ECO:0000259" key="4">
    <source>
        <dbReference type="Pfam" id="PF14283"/>
    </source>
</evidence>
<sequence length="238" mass="25913">MKNKRFFRKFLVLAAVMFSMTAFSVTAYAGGGEAVEPPPAETPPPQTETTPEPVPLTPEGNLSLVDDIESAGSEDKQFITVTSKSGNTFYIIIDRAADGKNTVHFLNQVDEADLLALTEGKEPQTQPAVCTCAEKCEASSVKMDCEVCKNDRSGCVGKEPAAEEPKEEPKEKGGLNPALILLPLLLIGGGGAFYYFKFIKDKSSTKGNDDLGEYDFEDEYEDTEVEYLDDTPKEDESV</sequence>
<accession>A0A412KQW5</accession>
<organism evidence="5 6">
    <name type="scientific">Dorea formicigenerans</name>
    <dbReference type="NCBI Taxonomy" id="39486"/>
    <lineage>
        <taxon>Bacteria</taxon>
        <taxon>Bacillati</taxon>
        <taxon>Bacillota</taxon>
        <taxon>Clostridia</taxon>
        <taxon>Lachnospirales</taxon>
        <taxon>Lachnospiraceae</taxon>
        <taxon>Dorea</taxon>
    </lineage>
</organism>
<reference evidence="5 6" key="1">
    <citation type="submission" date="2018-08" db="EMBL/GenBank/DDBJ databases">
        <title>A genome reference for cultivated species of the human gut microbiota.</title>
        <authorList>
            <person name="Zou Y."/>
            <person name="Xue W."/>
            <person name="Luo G."/>
        </authorList>
    </citation>
    <scope>NUCLEOTIDE SEQUENCE [LARGE SCALE GENOMIC DNA]</scope>
    <source>
        <strain evidence="5 6">AF21-25</strain>
    </source>
</reference>
<evidence type="ECO:0000313" key="5">
    <source>
        <dbReference type="EMBL" id="RGS71353.1"/>
    </source>
</evidence>
<protein>
    <submittedName>
        <fullName evidence="5">DUF4366 domain-containing protein</fullName>
    </submittedName>
</protein>
<dbReference type="Proteomes" id="UP000285981">
    <property type="component" value="Unassembled WGS sequence"/>
</dbReference>
<feature type="compositionally biased region" description="Pro residues" evidence="1">
    <location>
        <begin position="36"/>
        <end position="56"/>
    </location>
</feature>
<feature type="domain" description="Mobile element protein CD1107-like" evidence="4">
    <location>
        <begin position="55"/>
        <end position="203"/>
    </location>
</feature>
<feature type="signal peptide" evidence="3">
    <location>
        <begin position="1"/>
        <end position="29"/>
    </location>
</feature>
<keyword evidence="2" id="KW-1133">Transmembrane helix</keyword>
<feature type="transmembrane region" description="Helical" evidence="2">
    <location>
        <begin position="178"/>
        <end position="196"/>
    </location>
</feature>
<keyword evidence="2" id="KW-0472">Membrane</keyword>
<evidence type="ECO:0000256" key="3">
    <source>
        <dbReference type="SAM" id="SignalP"/>
    </source>
</evidence>
<evidence type="ECO:0000313" key="6">
    <source>
        <dbReference type="Proteomes" id="UP000285981"/>
    </source>
</evidence>
<keyword evidence="3" id="KW-0732">Signal</keyword>
<dbReference type="EMBL" id="QRVU01000019">
    <property type="protein sequence ID" value="RGS71353.1"/>
    <property type="molecule type" value="Genomic_DNA"/>
</dbReference>
<comment type="caution">
    <text evidence="5">The sequence shown here is derived from an EMBL/GenBank/DDBJ whole genome shotgun (WGS) entry which is preliminary data.</text>
</comment>
<evidence type="ECO:0000256" key="2">
    <source>
        <dbReference type="SAM" id="Phobius"/>
    </source>
</evidence>
<dbReference type="AlphaFoldDB" id="A0A412KQW5"/>